<dbReference type="SUPFAM" id="SSF48403">
    <property type="entry name" value="Ankyrin repeat"/>
    <property type="match status" value="1"/>
</dbReference>
<dbReference type="Gene3D" id="1.25.40.20">
    <property type="entry name" value="Ankyrin repeat-containing domain"/>
    <property type="match status" value="2"/>
</dbReference>
<dbReference type="OrthoDB" id="674805at2759"/>
<organism evidence="3 4">
    <name type="scientific">Durio zibethinus</name>
    <name type="common">Durian</name>
    <dbReference type="NCBI Taxonomy" id="66656"/>
    <lineage>
        <taxon>Eukaryota</taxon>
        <taxon>Viridiplantae</taxon>
        <taxon>Streptophyta</taxon>
        <taxon>Embryophyta</taxon>
        <taxon>Tracheophyta</taxon>
        <taxon>Spermatophyta</taxon>
        <taxon>Magnoliopsida</taxon>
        <taxon>eudicotyledons</taxon>
        <taxon>Gunneridae</taxon>
        <taxon>Pentapetalae</taxon>
        <taxon>rosids</taxon>
        <taxon>malvids</taxon>
        <taxon>Malvales</taxon>
        <taxon>Malvaceae</taxon>
        <taxon>Helicteroideae</taxon>
        <taxon>Durio</taxon>
    </lineage>
</organism>
<evidence type="ECO:0000313" key="4">
    <source>
        <dbReference type="RefSeq" id="XP_022764295.1"/>
    </source>
</evidence>
<dbReference type="Pfam" id="PF00023">
    <property type="entry name" value="Ank"/>
    <property type="match status" value="1"/>
</dbReference>
<keyword evidence="2" id="KW-0812">Transmembrane</keyword>
<keyword evidence="3" id="KW-1185">Reference proteome</keyword>
<dbReference type="SMART" id="SM00248">
    <property type="entry name" value="ANK"/>
    <property type="match status" value="5"/>
</dbReference>
<dbReference type="PANTHER" id="PTHR24128:SF46">
    <property type="entry name" value="ALPHA-LATROTOXIN-LHE1A-LIKE ISOFORM X1"/>
    <property type="match status" value="1"/>
</dbReference>
<dbReference type="KEGG" id="dzi:111309523"/>
<gene>
    <name evidence="4" type="primary">LOC111309523</name>
</gene>
<dbReference type="AlphaFoldDB" id="A0A6P6AHE2"/>
<sequence>MNENLKKAAEKGSIDELYDCIRENGNVLKDMDELEFVDTPLHIAAAEGHIEFCREIANFKPSFTRKLNQVGLSPLHIALENRRRDMVYCLLHVDNNLVRIKGKGGCTPLHLLAKLHDLQLEFLPEFLKECPQCIQDVTIRNETALHIATGEAFEVLLKWIFRTSHLSPDEKKDILNTKDLDGNTVLHLAVSMIRIWLPARRLKDCIKILLKCKVNVNDVNVKRLTALDVSEASWQGNDVQGQISKLLRRAGGKNNGSIPTLKSLDKLIIGSRISWIERLFIEWRNDLRKTSLERSNALFVVLVLILTATYQATLSPPGGFGEGDTTSSTTSNTTTTSPTGQINTLIKHSDQRVGASVMNWVLTVTLTTLLICLLGSMWVISPSGLCTIIVFSVWFTCMGLTVIFFKLPETIHREFIKRMKEDLPNLQ</sequence>
<feature type="region of interest" description="Disordered" evidence="1">
    <location>
        <begin position="317"/>
        <end position="341"/>
    </location>
</feature>
<name>A0A6P6AHE2_DURZI</name>
<evidence type="ECO:0000256" key="2">
    <source>
        <dbReference type="SAM" id="Phobius"/>
    </source>
</evidence>
<reference evidence="4" key="1">
    <citation type="submission" date="2025-08" db="UniProtKB">
        <authorList>
            <consortium name="RefSeq"/>
        </authorList>
    </citation>
    <scope>IDENTIFICATION</scope>
    <source>
        <tissue evidence="4">Fruit stalk</tissue>
    </source>
</reference>
<evidence type="ECO:0000313" key="3">
    <source>
        <dbReference type="Proteomes" id="UP000515121"/>
    </source>
</evidence>
<dbReference type="InterPro" id="IPR036770">
    <property type="entry name" value="Ankyrin_rpt-contain_sf"/>
</dbReference>
<feature type="transmembrane region" description="Helical" evidence="2">
    <location>
        <begin position="357"/>
        <end position="378"/>
    </location>
</feature>
<dbReference type="Pfam" id="PF12796">
    <property type="entry name" value="Ank_2"/>
    <property type="match status" value="1"/>
</dbReference>
<dbReference type="RefSeq" id="XP_022764295.1">
    <property type="nucleotide sequence ID" value="XM_022908560.1"/>
</dbReference>
<feature type="transmembrane region" description="Helical" evidence="2">
    <location>
        <begin position="385"/>
        <end position="405"/>
    </location>
</feature>
<keyword evidence="2" id="KW-0472">Membrane</keyword>
<feature type="compositionally biased region" description="Low complexity" evidence="1">
    <location>
        <begin position="325"/>
        <end position="339"/>
    </location>
</feature>
<dbReference type="Proteomes" id="UP000515121">
    <property type="component" value="Unplaced"/>
</dbReference>
<dbReference type="PANTHER" id="PTHR24128">
    <property type="entry name" value="HOMEOBOX PROTEIN WARIAI"/>
    <property type="match status" value="1"/>
</dbReference>
<evidence type="ECO:0000256" key="1">
    <source>
        <dbReference type="SAM" id="MobiDB-lite"/>
    </source>
</evidence>
<proteinExistence type="predicted"/>
<dbReference type="GeneID" id="111309523"/>
<accession>A0A6P6AHE2</accession>
<keyword evidence="2" id="KW-1133">Transmembrane helix</keyword>
<dbReference type="InterPro" id="IPR002110">
    <property type="entry name" value="Ankyrin_rpt"/>
</dbReference>
<protein>
    <submittedName>
        <fullName evidence="4">Ankyrin repeat-containing protein BDA1-like</fullName>
    </submittedName>
</protein>